<sequence length="71" mass="8243">MYVLCFLASLFVPKFRYFGWSNGVFGFLTFMTLLWTLESVELTIGTLTLLRIDSICYESGSLELKFVPLRF</sequence>
<evidence type="ECO:0000256" key="1">
    <source>
        <dbReference type="SAM" id="Phobius"/>
    </source>
</evidence>
<name>A0AAN9FRN4_CROPI</name>
<evidence type="ECO:0000313" key="3">
    <source>
        <dbReference type="Proteomes" id="UP001372338"/>
    </source>
</evidence>
<evidence type="ECO:0000313" key="2">
    <source>
        <dbReference type="EMBL" id="KAK7276723.1"/>
    </source>
</evidence>
<dbReference type="Proteomes" id="UP001372338">
    <property type="component" value="Unassembled WGS sequence"/>
</dbReference>
<dbReference type="AlphaFoldDB" id="A0AAN9FRN4"/>
<proteinExistence type="predicted"/>
<keyword evidence="1" id="KW-0812">Transmembrane</keyword>
<accession>A0AAN9FRN4</accession>
<dbReference type="EMBL" id="JAYWIO010000003">
    <property type="protein sequence ID" value="KAK7276723.1"/>
    <property type="molecule type" value="Genomic_DNA"/>
</dbReference>
<organism evidence="2 3">
    <name type="scientific">Crotalaria pallida</name>
    <name type="common">Smooth rattlebox</name>
    <name type="synonym">Crotalaria striata</name>
    <dbReference type="NCBI Taxonomy" id="3830"/>
    <lineage>
        <taxon>Eukaryota</taxon>
        <taxon>Viridiplantae</taxon>
        <taxon>Streptophyta</taxon>
        <taxon>Embryophyta</taxon>
        <taxon>Tracheophyta</taxon>
        <taxon>Spermatophyta</taxon>
        <taxon>Magnoliopsida</taxon>
        <taxon>eudicotyledons</taxon>
        <taxon>Gunneridae</taxon>
        <taxon>Pentapetalae</taxon>
        <taxon>rosids</taxon>
        <taxon>fabids</taxon>
        <taxon>Fabales</taxon>
        <taxon>Fabaceae</taxon>
        <taxon>Papilionoideae</taxon>
        <taxon>50 kb inversion clade</taxon>
        <taxon>genistoids sensu lato</taxon>
        <taxon>core genistoids</taxon>
        <taxon>Crotalarieae</taxon>
        <taxon>Crotalaria</taxon>
    </lineage>
</organism>
<keyword evidence="3" id="KW-1185">Reference proteome</keyword>
<gene>
    <name evidence="2" type="ORF">RIF29_17868</name>
</gene>
<keyword evidence="1" id="KW-0472">Membrane</keyword>
<reference evidence="2 3" key="1">
    <citation type="submission" date="2024-01" db="EMBL/GenBank/DDBJ databases">
        <title>The genomes of 5 underutilized Papilionoideae crops provide insights into root nodulation and disease resistanc.</title>
        <authorList>
            <person name="Yuan L."/>
        </authorList>
    </citation>
    <scope>NUCLEOTIDE SEQUENCE [LARGE SCALE GENOMIC DNA]</scope>
    <source>
        <strain evidence="2">ZHUSHIDOU_FW_LH</strain>
        <tissue evidence="2">Leaf</tissue>
    </source>
</reference>
<feature type="transmembrane region" description="Helical" evidence="1">
    <location>
        <begin position="17"/>
        <end position="37"/>
    </location>
</feature>
<protein>
    <submittedName>
        <fullName evidence="2">Uncharacterized protein</fullName>
    </submittedName>
</protein>
<keyword evidence="1" id="KW-1133">Transmembrane helix</keyword>
<comment type="caution">
    <text evidence="2">The sequence shown here is derived from an EMBL/GenBank/DDBJ whole genome shotgun (WGS) entry which is preliminary data.</text>
</comment>